<dbReference type="Proteomes" id="UP000887013">
    <property type="component" value="Unassembled WGS sequence"/>
</dbReference>
<keyword evidence="1" id="KW-0472">Membrane</keyword>
<comment type="caution">
    <text evidence="2">The sequence shown here is derived from an EMBL/GenBank/DDBJ whole genome shotgun (WGS) entry which is preliminary data.</text>
</comment>
<name>A0A8X6NG75_NEPPI</name>
<evidence type="ECO:0000256" key="1">
    <source>
        <dbReference type="SAM" id="Phobius"/>
    </source>
</evidence>
<gene>
    <name evidence="2" type="ORF">NPIL_315971</name>
</gene>
<keyword evidence="3" id="KW-1185">Reference proteome</keyword>
<organism evidence="2 3">
    <name type="scientific">Nephila pilipes</name>
    <name type="common">Giant wood spider</name>
    <name type="synonym">Nephila maculata</name>
    <dbReference type="NCBI Taxonomy" id="299642"/>
    <lineage>
        <taxon>Eukaryota</taxon>
        <taxon>Metazoa</taxon>
        <taxon>Ecdysozoa</taxon>
        <taxon>Arthropoda</taxon>
        <taxon>Chelicerata</taxon>
        <taxon>Arachnida</taxon>
        <taxon>Araneae</taxon>
        <taxon>Araneomorphae</taxon>
        <taxon>Entelegynae</taxon>
        <taxon>Araneoidea</taxon>
        <taxon>Nephilidae</taxon>
        <taxon>Nephila</taxon>
    </lineage>
</organism>
<evidence type="ECO:0000313" key="2">
    <source>
        <dbReference type="EMBL" id="GFT11734.1"/>
    </source>
</evidence>
<dbReference type="AlphaFoldDB" id="A0A8X6NG75"/>
<proteinExistence type="predicted"/>
<protein>
    <submittedName>
        <fullName evidence="2">Uncharacterized protein</fullName>
    </submittedName>
</protein>
<sequence>MVARPSLFPRLTSDTYMSLVIRDALQFVYLEATFGLFFTMGLFFIGIMHSLWPQVNISRKLRFPKCSHSIIYPMIMLFSTSVNSCDIPNTATVTIQTSNPVSPLHIF</sequence>
<keyword evidence="1" id="KW-1133">Transmembrane helix</keyword>
<accession>A0A8X6NG75</accession>
<feature type="transmembrane region" description="Helical" evidence="1">
    <location>
        <begin position="27"/>
        <end position="52"/>
    </location>
</feature>
<dbReference type="EMBL" id="BMAW01009045">
    <property type="protein sequence ID" value="GFT11734.1"/>
    <property type="molecule type" value="Genomic_DNA"/>
</dbReference>
<reference evidence="2" key="1">
    <citation type="submission" date="2020-08" db="EMBL/GenBank/DDBJ databases">
        <title>Multicomponent nature underlies the extraordinary mechanical properties of spider dragline silk.</title>
        <authorList>
            <person name="Kono N."/>
            <person name="Nakamura H."/>
            <person name="Mori M."/>
            <person name="Yoshida Y."/>
            <person name="Ohtoshi R."/>
            <person name="Malay A.D."/>
            <person name="Moran D.A.P."/>
            <person name="Tomita M."/>
            <person name="Numata K."/>
            <person name="Arakawa K."/>
        </authorList>
    </citation>
    <scope>NUCLEOTIDE SEQUENCE</scope>
</reference>
<keyword evidence="1" id="KW-0812">Transmembrane</keyword>
<evidence type="ECO:0000313" key="3">
    <source>
        <dbReference type="Proteomes" id="UP000887013"/>
    </source>
</evidence>